<reference evidence="2 3" key="1">
    <citation type="submission" date="2018-08" db="EMBL/GenBank/DDBJ databases">
        <title>Comparative analysis of Burkholderia isolates from Puerto Rico.</title>
        <authorList>
            <person name="Hall C."/>
            <person name="Sahl J."/>
            <person name="Wagner D."/>
        </authorList>
    </citation>
    <scope>NUCLEOTIDE SEQUENCE [LARGE SCALE GENOMIC DNA]</scope>
    <source>
        <strain evidence="2 3">Bp9001</strain>
    </source>
</reference>
<evidence type="ECO:0000313" key="2">
    <source>
        <dbReference type="EMBL" id="RQT37281.1"/>
    </source>
</evidence>
<gene>
    <name evidence="2" type="ORF">DF037_00645</name>
</gene>
<dbReference type="RefSeq" id="WP_047852899.1">
    <property type="nucleotide sequence ID" value="NZ_CABVQL010000002.1"/>
</dbReference>
<organism evidence="2 3">
    <name type="scientific">Burkholderia contaminans</name>
    <dbReference type="NCBI Taxonomy" id="488447"/>
    <lineage>
        <taxon>Bacteria</taxon>
        <taxon>Pseudomonadati</taxon>
        <taxon>Pseudomonadota</taxon>
        <taxon>Betaproteobacteria</taxon>
        <taxon>Burkholderiales</taxon>
        <taxon>Burkholderiaceae</taxon>
        <taxon>Burkholderia</taxon>
        <taxon>Burkholderia cepacia complex</taxon>
    </lineage>
</organism>
<dbReference type="EMBL" id="QTQX01000001">
    <property type="protein sequence ID" value="RQT37281.1"/>
    <property type="molecule type" value="Genomic_DNA"/>
</dbReference>
<sequence length="142" mass="15654">MPNETEARHALLMHLGSILRTLSCVLEYEPDDRTIDSLLAAQPMLADVPLLNHVFAHMTVREFTHAVLHAYCLWPQRLLDSPLDRDALAEPVCAWLFAGNPGGWARYVASLGAAIPWFGQGLAPSPASGASEKRRACVERRP</sequence>
<feature type="region of interest" description="Disordered" evidence="1">
    <location>
        <begin position="123"/>
        <end position="142"/>
    </location>
</feature>
<proteinExistence type="predicted"/>
<feature type="compositionally biased region" description="Basic and acidic residues" evidence="1">
    <location>
        <begin position="131"/>
        <end position="142"/>
    </location>
</feature>
<protein>
    <submittedName>
        <fullName evidence="2">Uncharacterized protein</fullName>
    </submittedName>
</protein>
<name>A0A0G3Z4I1_9BURK</name>
<accession>A0A0G3Z4I1</accession>
<evidence type="ECO:0000313" key="3">
    <source>
        <dbReference type="Proteomes" id="UP000269271"/>
    </source>
</evidence>
<comment type="caution">
    <text evidence="2">The sequence shown here is derived from an EMBL/GenBank/DDBJ whole genome shotgun (WGS) entry which is preliminary data.</text>
</comment>
<dbReference type="AlphaFoldDB" id="A0A0G3Z4I1"/>
<dbReference type="Proteomes" id="UP000269271">
    <property type="component" value="Unassembled WGS sequence"/>
</dbReference>
<accession>A0A1C8ZNX2</accession>
<evidence type="ECO:0000256" key="1">
    <source>
        <dbReference type="SAM" id="MobiDB-lite"/>
    </source>
</evidence>
<dbReference type="KEGG" id="bcon:NL30_32300"/>